<reference evidence="4" key="1">
    <citation type="submission" date="2018-03" db="EMBL/GenBank/DDBJ databases">
        <title>Ecological and genomic features of two cosmopolitan and abundant freshwater picocyanobacteria.</title>
        <authorList>
            <person name="Cabello-Yeves P.J."/>
            <person name="Picazo A."/>
            <person name="Camacho A."/>
            <person name="Callieri C."/>
            <person name="Rosselli R."/>
            <person name="Roda-Garcia J."/>
            <person name="Coutinho F.H."/>
            <person name="Rodriguez-Valera F."/>
        </authorList>
    </citation>
    <scope>NUCLEOTIDE SEQUENCE [LARGE SCALE GENOMIC DNA]</scope>
    <source>
        <strain evidence="4">Tous</strain>
    </source>
</reference>
<evidence type="ECO:0008006" key="5">
    <source>
        <dbReference type="Google" id="ProtNLM"/>
    </source>
</evidence>
<evidence type="ECO:0000313" key="4">
    <source>
        <dbReference type="Proteomes" id="UP000240206"/>
    </source>
</evidence>
<sequence>MCLHQDPLTRDTASAIANCARRLNLEFELVNEQLGVPSIVNGLLCNRRLCPFCEWRRTRTWRARLLKGLEAYHIEQNKSSAIFLTLTVRNCQIYELRHTIKQMHLAFKRLTLIRGFPGRAWFRRTEVTVNKGLRLGSPLLGSSLHPHIHALLLVRPSYWSRDYWTQLKWQQEWQMAARLDYTPIIDIRKAKSKPGVTQRDINIAPILEAAKYTTKATDLLGLGELLPAFNSEMKHLRLYGVSGKLRQYIKTREPEPEELFDSSLIDTKVQKFSAVASWFDSIQEYQFTL</sequence>
<proteinExistence type="inferred from homology"/>
<dbReference type="GO" id="GO:0003677">
    <property type="term" value="F:DNA binding"/>
    <property type="evidence" value="ECO:0007669"/>
    <property type="project" value="InterPro"/>
</dbReference>
<gene>
    <name evidence="3" type="ORF">C7K08_09290</name>
</gene>
<accession>A0A2P7ED72</accession>
<dbReference type="EMBL" id="PXVC01000045">
    <property type="protein sequence ID" value="PSI01180.1"/>
    <property type="molecule type" value="Genomic_DNA"/>
</dbReference>
<organism evidence="3 4">
    <name type="scientific">Synechococcus lacustris str. Tous</name>
    <dbReference type="NCBI Taxonomy" id="1910958"/>
    <lineage>
        <taxon>Bacteria</taxon>
        <taxon>Bacillati</taxon>
        <taxon>Cyanobacteriota</taxon>
        <taxon>Cyanophyceae</taxon>
        <taxon>Synechococcales</taxon>
        <taxon>Synechococcaceae</taxon>
        <taxon>Synechococcus</taxon>
    </lineage>
</organism>
<evidence type="ECO:0000256" key="1">
    <source>
        <dbReference type="ARBA" id="ARBA00008909"/>
    </source>
</evidence>
<dbReference type="AlphaFoldDB" id="A0A2P7ED72"/>
<dbReference type="RefSeq" id="WP_241537183.1">
    <property type="nucleotide sequence ID" value="NZ_PXVC01000045.1"/>
</dbReference>
<keyword evidence="4" id="KW-1185">Reference proteome</keyword>
<evidence type="ECO:0000256" key="2">
    <source>
        <dbReference type="ARBA" id="ARBA00022705"/>
    </source>
</evidence>
<name>A0A2P7ED72_9SYNE</name>
<protein>
    <recommendedName>
        <fullName evidence="5">Replication protein</fullName>
    </recommendedName>
</protein>
<keyword evidence="2" id="KW-0235">DNA replication</keyword>
<dbReference type="GO" id="GO:0006260">
    <property type="term" value="P:DNA replication"/>
    <property type="evidence" value="ECO:0007669"/>
    <property type="project" value="UniProtKB-KW"/>
</dbReference>
<dbReference type="Pfam" id="PF01446">
    <property type="entry name" value="Rep_1"/>
    <property type="match status" value="1"/>
</dbReference>
<dbReference type="InterPro" id="IPR000989">
    <property type="entry name" value="Rep"/>
</dbReference>
<dbReference type="Proteomes" id="UP000240206">
    <property type="component" value="Unassembled WGS sequence"/>
</dbReference>
<comment type="similarity">
    <text evidence="1">Belongs to the Gram-positive plasmids replication protein type 1 family.</text>
</comment>
<comment type="caution">
    <text evidence="3">The sequence shown here is derived from an EMBL/GenBank/DDBJ whole genome shotgun (WGS) entry which is preliminary data.</text>
</comment>
<evidence type="ECO:0000313" key="3">
    <source>
        <dbReference type="EMBL" id="PSI01180.1"/>
    </source>
</evidence>